<evidence type="ECO:0000256" key="2">
    <source>
        <dbReference type="SAM" id="MobiDB-lite"/>
    </source>
</evidence>
<accession>A0ABS2H5P9</accession>
<reference evidence="5 6" key="1">
    <citation type="submission" date="2021-01" db="EMBL/GenBank/DDBJ databases">
        <title>Paenibacillus sp.nov. isolated from the rhizosphere soil of tomato plant.</title>
        <authorList>
            <person name="Thin K.K."/>
            <person name="Zhang X."/>
            <person name="He S."/>
        </authorList>
    </citation>
    <scope>NUCLEOTIDE SEQUENCE [LARGE SCALE GENOMIC DNA]</scope>
    <source>
        <strain evidence="5 6">DXFW5</strain>
    </source>
</reference>
<evidence type="ECO:0000256" key="1">
    <source>
        <dbReference type="ARBA" id="ARBA00022679"/>
    </source>
</evidence>
<dbReference type="SUPFAM" id="SSF53448">
    <property type="entry name" value="Nucleotide-diphospho-sugar transferases"/>
    <property type="match status" value="1"/>
</dbReference>
<gene>
    <name evidence="5" type="ORF">IM700_010825</name>
</gene>
<feature type="domain" description="Glycosyltransferase 2-like" evidence="3">
    <location>
        <begin position="4"/>
        <end position="119"/>
    </location>
</feature>
<name>A0ABS2H5P9_9BACL</name>
<dbReference type="PANTHER" id="PTHR43685:SF3">
    <property type="entry name" value="SLR2126 PROTEIN"/>
    <property type="match status" value="1"/>
</dbReference>
<dbReference type="Proteomes" id="UP001516620">
    <property type="component" value="Unassembled WGS sequence"/>
</dbReference>
<feature type="compositionally biased region" description="Basic residues" evidence="2">
    <location>
        <begin position="399"/>
        <end position="418"/>
    </location>
</feature>
<protein>
    <submittedName>
        <fullName evidence="5">Glycosyltransferase family 2 protein</fullName>
    </submittedName>
</protein>
<evidence type="ECO:0000259" key="4">
    <source>
        <dbReference type="Pfam" id="PF02709"/>
    </source>
</evidence>
<dbReference type="EMBL" id="JADCNN020000008">
    <property type="protein sequence ID" value="MBM6996138.1"/>
    <property type="molecule type" value="Genomic_DNA"/>
</dbReference>
<dbReference type="Pfam" id="PF02709">
    <property type="entry name" value="Glyco_transf_7C"/>
    <property type="match status" value="1"/>
</dbReference>
<sequence length="461" mass="52576">MKYSVIIPSYNKALSLMLTLTAFEIQTYSLDQFEVVVVDDGSTDDTLERLSRYRPPYQLVPVTLEETAGRSAARNRGVEAASGDFLIFCDPDYLVTPDFVKTHDTYHQLHRNAVVSGVPILFIKAYPHLYPDFSGEEKLAASEVLQASGLWNNDYWQAPDLIEIVTREDILRQTGQLEKVVAPWEPVQGNYREFPTTDVAPWLMAVTRNLSLSKRLFEEVGGFNENFQKHGLEDWELGYRLHLRGCTFVSIEEVVGYHQEHPSFHRSEDSQGENLRIIYQNHGYADPEISLFAILPPSEGMEAYKNTLRILKSWRSSKNASERAAARQVRRTLAHGARLFHLQPDAPEYGALKNGLKPALMAATQIYTQPDAPHKQEQIKAILTQACQSLWPDSVKPTSSRRRRKRSIRKGALRKKGARTWVRSSIGKAAAHARSKAKRRSARSLHVTLRGRRRQRRRSRL</sequence>
<proteinExistence type="predicted"/>
<feature type="region of interest" description="Disordered" evidence="2">
    <location>
        <begin position="393"/>
        <end position="461"/>
    </location>
</feature>
<feature type="domain" description="Galactosyltransferase C-terminal" evidence="4">
    <location>
        <begin position="209"/>
        <end position="252"/>
    </location>
</feature>
<evidence type="ECO:0000313" key="5">
    <source>
        <dbReference type="EMBL" id="MBM6996138.1"/>
    </source>
</evidence>
<feature type="compositionally biased region" description="Basic residues" evidence="2">
    <location>
        <begin position="431"/>
        <end position="461"/>
    </location>
</feature>
<comment type="caution">
    <text evidence="5">The sequence shown here is derived from an EMBL/GenBank/DDBJ whole genome shotgun (WGS) entry which is preliminary data.</text>
</comment>
<dbReference type="Gene3D" id="3.90.550.10">
    <property type="entry name" value="Spore Coat Polysaccharide Biosynthesis Protein SpsA, Chain A"/>
    <property type="match status" value="1"/>
</dbReference>
<dbReference type="InterPro" id="IPR027791">
    <property type="entry name" value="Galactosyl_T_C"/>
</dbReference>
<dbReference type="CDD" id="cd00761">
    <property type="entry name" value="Glyco_tranf_GTA_type"/>
    <property type="match status" value="1"/>
</dbReference>
<dbReference type="InterPro" id="IPR050834">
    <property type="entry name" value="Glycosyltransf_2"/>
</dbReference>
<dbReference type="InterPro" id="IPR001173">
    <property type="entry name" value="Glyco_trans_2-like"/>
</dbReference>
<dbReference type="InterPro" id="IPR029044">
    <property type="entry name" value="Nucleotide-diphossugar_trans"/>
</dbReference>
<keyword evidence="6" id="KW-1185">Reference proteome</keyword>
<organism evidence="5 6">
    <name type="scientific">Paenibacillus rhizolycopersici</name>
    <dbReference type="NCBI Taxonomy" id="2780073"/>
    <lineage>
        <taxon>Bacteria</taxon>
        <taxon>Bacillati</taxon>
        <taxon>Bacillota</taxon>
        <taxon>Bacilli</taxon>
        <taxon>Bacillales</taxon>
        <taxon>Paenibacillaceae</taxon>
        <taxon>Paenibacillus</taxon>
    </lineage>
</organism>
<evidence type="ECO:0000313" key="6">
    <source>
        <dbReference type="Proteomes" id="UP001516620"/>
    </source>
</evidence>
<keyword evidence="1" id="KW-0808">Transferase</keyword>
<evidence type="ECO:0000259" key="3">
    <source>
        <dbReference type="Pfam" id="PF00535"/>
    </source>
</evidence>
<dbReference type="Pfam" id="PF00535">
    <property type="entry name" value="Glycos_transf_2"/>
    <property type="match status" value="1"/>
</dbReference>
<dbReference type="PANTHER" id="PTHR43685">
    <property type="entry name" value="GLYCOSYLTRANSFERASE"/>
    <property type="match status" value="1"/>
</dbReference>
<dbReference type="RefSeq" id="WP_193416940.1">
    <property type="nucleotide sequence ID" value="NZ_JADCNN020000008.1"/>
</dbReference>